<name>A0A6A4I081_9AGAR</name>
<evidence type="ECO:0000313" key="2">
    <source>
        <dbReference type="EMBL" id="KAE9402215.1"/>
    </source>
</evidence>
<feature type="region of interest" description="Disordered" evidence="1">
    <location>
        <begin position="192"/>
        <end position="239"/>
    </location>
</feature>
<organism evidence="2 3">
    <name type="scientific">Gymnopus androsaceus JB14</name>
    <dbReference type="NCBI Taxonomy" id="1447944"/>
    <lineage>
        <taxon>Eukaryota</taxon>
        <taxon>Fungi</taxon>
        <taxon>Dikarya</taxon>
        <taxon>Basidiomycota</taxon>
        <taxon>Agaricomycotina</taxon>
        <taxon>Agaricomycetes</taxon>
        <taxon>Agaricomycetidae</taxon>
        <taxon>Agaricales</taxon>
        <taxon>Marasmiineae</taxon>
        <taxon>Omphalotaceae</taxon>
        <taxon>Gymnopus</taxon>
    </lineage>
</organism>
<evidence type="ECO:0000256" key="1">
    <source>
        <dbReference type="SAM" id="MobiDB-lite"/>
    </source>
</evidence>
<feature type="compositionally biased region" description="Polar residues" evidence="1">
    <location>
        <begin position="93"/>
        <end position="107"/>
    </location>
</feature>
<feature type="compositionally biased region" description="Low complexity" evidence="1">
    <location>
        <begin position="195"/>
        <end position="239"/>
    </location>
</feature>
<dbReference type="AlphaFoldDB" id="A0A6A4I081"/>
<gene>
    <name evidence="2" type="ORF">BT96DRAFT_991383</name>
</gene>
<reference evidence="2" key="1">
    <citation type="journal article" date="2019" name="Environ. Microbiol.">
        <title>Fungal ecological strategies reflected in gene transcription - a case study of two litter decomposers.</title>
        <authorList>
            <person name="Barbi F."/>
            <person name="Kohler A."/>
            <person name="Barry K."/>
            <person name="Baskaran P."/>
            <person name="Daum C."/>
            <person name="Fauchery L."/>
            <person name="Ihrmark K."/>
            <person name="Kuo A."/>
            <person name="LaButti K."/>
            <person name="Lipzen A."/>
            <person name="Morin E."/>
            <person name="Grigoriev I.V."/>
            <person name="Henrissat B."/>
            <person name="Lindahl B."/>
            <person name="Martin F."/>
        </authorList>
    </citation>
    <scope>NUCLEOTIDE SEQUENCE</scope>
    <source>
        <strain evidence="2">JB14</strain>
    </source>
</reference>
<accession>A0A6A4I081</accession>
<keyword evidence="3" id="KW-1185">Reference proteome</keyword>
<dbReference type="EMBL" id="ML769437">
    <property type="protein sequence ID" value="KAE9402215.1"/>
    <property type="molecule type" value="Genomic_DNA"/>
</dbReference>
<evidence type="ECO:0000313" key="3">
    <source>
        <dbReference type="Proteomes" id="UP000799118"/>
    </source>
</evidence>
<sequence length="265" mass="28752">MSEQFRADKILSFLEIGKDECPADRGVLFASTSNSRLDCHDIILGASARQRRRHRTHNRLSSILSSLNLTATAMLSDASDDSVPVPVPGIGTNDANATETLQCSDSVSDARPTDSPKSHPHGHPVYDPPSMSMSSRRGWMFKKSWREIRDKGRVSGLGIGNGKGKGGEEMQKWALKEIVDYIQVPLDDLLVPPSTRTNAKTTTRTSLSPSSRSSTTSSISPRAAAACSPRPRSAASTRSMSTILTTTAIRLKVLNVQCECERQGQ</sequence>
<feature type="region of interest" description="Disordered" evidence="1">
    <location>
        <begin position="78"/>
        <end position="134"/>
    </location>
</feature>
<protein>
    <submittedName>
        <fullName evidence="2">Uncharacterized protein</fullName>
    </submittedName>
</protein>
<dbReference type="OrthoDB" id="2130750at2759"/>
<proteinExistence type="predicted"/>
<dbReference type="Proteomes" id="UP000799118">
    <property type="component" value="Unassembled WGS sequence"/>
</dbReference>